<reference evidence="2" key="1">
    <citation type="submission" date="2020-10" db="EMBL/GenBank/DDBJ databases">
        <authorList>
            <person name="Han B."/>
            <person name="Lu T."/>
            <person name="Zhao Q."/>
            <person name="Huang X."/>
            <person name="Zhao Y."/>
        </authorList>
    </citation>
    <scope>NUCLEOTIDE SEQUENCE</scope>
</reference>
<feature type="region of interest" description="Disordered" evidence="1">
    <location>
        <begin position="47"/>
        <end position="75"/>
    </location>
</feature>
<name>A0A811N424_9POAL</name>
<dbReference type="AlphaFoldDB" id="A0A811N424"/>
<sequence length="92" mass="9638">MVRMVYFKKRWIGGDARSVAVTDSRSIHEGGHQAKCKGPISPVRAARATAAAAEMHADTQASSTENTMSTTDTVSANGIDILPALPVLDPGS</sequence>
<evidence type="ECO:0000313" key="3">
    <source>
        <dbReference type="Proteomes" id="UP000604825"/>
    </source>
</evidence>
<gene>
    <name evidence="2" type="ORF">NCGR_LOCUS10405</name>
</gene>
<accession>A0A811N424</accession>
<evidence type="ECO:0000256" key="1">
    <source>
        <dbReference type="SAM" id="MobiDB-lite"/>
    </source>
</evidence>
<dbReference type="Proteomes" id="UP000604825">
    <property type="component" value="Unassembled WGS sequence"/>
</dbReference>
<proteinExistence type="predicted"/>
<feature type="compositionally biased region" description="Polar residues" evidence="1">
    <location>
        <begin position="59"/>
        <end position="75"/>
    </location>
</feature>
<evidence type="ECO:0000313" key="2">
    <source>
        <dbReference type="EMBL" id="CAD6215129.1"/>
    </source>
</evidence>
<comment type="caution">
    <text evidence="2">The sequence shown here is derived from an EMBL/GenBank/DDBJ whole genome shotgun (WGS) entry which is preliminary data.</text>
</comment>
<protein>
    <submittedName>
        <fullName evidence="2">Uncharacterized protein</fullName>
    </submittedName>
</protein>
<dbReference type="EMBL" id="CAJGYO010000002">
    <property type="protein sequence ID" value="CAD6215129.1"/>
    <property type="molecule type" value="Genomic_DNA"/>
</dbReference>
<keyword evidence="3" id="KW-1185">Reference proteome</keyword>
<organism evidence="2 3">
    <name type="scientific">Miscanthus lutarioriparius</name>
    <dbReference type="NCBI Taxonomy" id="422564"/>
    <lineage>
        <taxon>Eukaryota</taxon>
        <taxon>Viridiplantae</taxon>
        <taxon>Streptophyta</taxon>
        <taxon>Embryophyta</taxon>
        <taxon>Tracheophyta</taxon>
        <taxon>Spermatophyta</taxon>
        <taxon>Magnoliopsida</taxon>
        <taxon>Liliopsida</taxon>
        <taxon>Poales</taxon>
        <taxon>Poaceae</taxon>
        <taxon>PACMAD clade</taxon>
        <taxon>Panicoideae</taxon>
        <taxon>Andropogonodae</taxon>
        <taxon>Andropogoneae</taxon>
        <taxon>Saccharinae</taxon>
        <taxon>Miscanthus</taxon>
    </lineage>
</organism>